<comment type="caution">
    <text evidence="1">The sequence shown here is derived from an EMBL/GenBank/DDBJ whole genome shotgun (WGS) entry which is preliminary data.</text>
</comment>
<dbReference type="Proteomes" id="UP000587527">
    <property type="component" value="Unassembled WGS sequence"/>
</dbReference>
<dbReference type="AlphaFoldDB" id="A0A841BLQ0"/>
<sequence>MPEYLAAAVNERVDGLDTSAGEIAELMGRPVGKVCKYR</sequence>
<gene>
    <name evidence="1" type="ORF">F4553_001954</name>
</gene>
<keyword evidence="1" id="KW-0804">Transcription</keyword>
<name>A0A841BLQ0_9ACTN</name>
<proteinExistence type="predicted"/>
<dbReference type="EMBL" id="JACHMN010000002">
    <property type="protein sequence ID" value="MBB5868575.1"/>
    <property type="molecule type" value="Genomic_DNA"/>
</dbReference>
<evidence type="ECO:0000313" key="2">
    <source>
        <dbReference type="Proteomes" id="UP000587527"/>
    </source>
</evidence>
<keyword evidence="2" id="KW-1185">Reference proteome</keyword>
<evidence type="ECO:0000313" key="1">
    <source>
        <dbReference type="EMBL" id="MBB5868575.1"/>
    </source>
</evidence>
<dbReference type="GO" id="GO:0000428">
    <property type="term" value="C:DNA-directed RNA polymerase complex"/>
    <property type="evidence" value="ECO:0007669"/>
    <property type="project" value="UniProtKB-KW"/>
</dbReference>
<accession>A0A841BLQ0</accession>
<protein>
    <submittedName>
        <fullName evidence="1">DNA-directed RNA polymerase specialized sigma24 family protein</fullName>
    </submittedName>
</protein>
<organism evidence="1 2">
    <name type="scientific">Allocatelliglobosispora scoriae</name>
    <dbReference type="NCBI Taxonomy" id="643052"/>
    <lineage>
        <taxon>Bacteria</taxon>
        <taxon>Bacillati</taxon>
        <taxon>Actinomycetota</taxon>
        <taxon>Actinomycetes</taxon>
        <taxon>Micromonosporales</taxon>
        <taxon>Micromonosporaceae</taxon>
        <taxon>Allocatelliglobosispora</taxon>
    </lineage>
</organism>
<keyword evidence="1" id="KW-0240">DNA-directed RNA polymerase</keyword>
<reference evidence="1 2" key="1">
    <citation type="submission" date="2020-08" db="EMBL/GenBank/DDBJ databases">
        <title>Sequencing the genomes of 1000 actinobacteria strains.</title>
        <authorList>
            <person name="Klenk H.-P."/>
        </authorList>
    </citation>
    <scope>NUCLEOTIDE SEQUENCE [LARGE SCALE GENOMIC DNA]</scope>
    <source>
        <strain evidence="1 2">DSM 45362</strain>
    </source>
</reference>